<organism evidence="1 2">
    <name type="scientific">Candolleomyces eurysporus</name>
    <dbReference type="NCBI Taxonomy" id="2828524"/>
    <lineage>
        <taxon>Eukaryota</taxon>
        <taxon>Fungi</taxon>
        <taxon>Dikarya</taxon>
        <taxon>Basidiomycota</taxon>
        <taxon>Agaricomycotina</taxon>
        <taxon>Agaricomycetes</taxon>
        <taxon>Agaricomycetidae</taxon>
        <taxon>Agaricales</taxon>
        <taxon>Agaricineae</taxon>
        <taxon>Psathyrellaceae</taxon>
        <taxon>Candolleomyces</taxon>
    </lineage>
</organism>
<dbReference type="AlphaFoldDB" id="A0A9W8JCV9"/>
<dbReference type="OrthoDB" id="2891304at2759"/>
<proteinExistence type="predicted"/>
<sequence>MSQPTDILPLEECLAILQRWKKDGATEEEREDFLRKTSRLITDDEMVNQFLEKVAKSAQMAKEINTQFSDQMLMLIALAIFLIGYGLMEDWRVIWDVLTIETQEDLDNAKAALQPFIGELDSKDTSAKIAKQFSDIKADIEEFSKHFSTSANQNAIVPLTANIEALDKLIAQAHKSLGVSEGTMTMSRVVGISGKASNVIGSLEYYRDKKAAGLKEVQEAVEGFTEIVRPSVKAFMAPDIDLILNNLVVLGEIWLAVRSQCVQFGDVLQGGLDAVTNTEMAVIGVTSYSSYDINYPLFY</sequence>
<comment type="caution">
    <text evidence="1">The sequence shown here is derived from an EMBL/GenBank/DDBJ whole genome shotgun (WGS) entry which is preliminary data.</text>
</comment>
<accession>A0A9W8JCV9</accession>
<dbReference type="Proteomes" id="UP001140091">
    <property type="component" value="Unassembled WGS sequence"/>
</dbReference>
<evidence type="ECO:0000313" key="2">
    <source>
        <dbReference type="Proteomes" id="UP001140091"/>
    </source>
</evidence>
<reference evidence="1" key="1">
    <citation type="submission" date="2022-06" db="EMBL/GenBank/DDBJ databases">
        <title>Genome Sequence of Candolleomyces eurysporus.</title>
        <authorList>
            <person name="Buettner E."/>
        </authorList>
    </citation>
    <scope>NUCLEOTIDE SEQUENCE</scope>
    <source>
        <strain evidence="1">VTCC 930004</strain>
    </source>
</reference>
<dbReference type="EMBL" id="JANBPK010000775">
    <property type="protein sequence ID" value="KAJ2932307.1"/>
    <property type="molecule type" value="Genomic_DNA"/>
</dbReference>
<protein>
    <submittedName>
        <fullName evidence="1">Uncharacterized protein</fullName>
    </submittedName>
</protein>
<feature type="non-terminal residue" evidence="1">
    <location>
        <position position="299"/>
    </location>
</feature>
<name>A0A9W8JCV9_9AGAR</name>
<keyword evidence="2" id="KW-1185">Reference proteome</keyword>
<gene>
    <name evidence="1" type="ORF">H1R20_g4779</name>
</gene>
<evidence type="ECO:0000313" key="1">
    <source>
        <dbReference type="EMBL" id="KAJ2932307.1"/>
    </source>
</evidence>